<dbReference type="Pfam" id="PF00001">
    <property type="entry name" value="7tm_1"/>
    <property type="match status" value="1"/>
</dbReference>
<dbReference type="KEGG" id="nve:5500417"/>
<dbReference type="PROSITE" id="PS50262">
    <property type="entry name" value="G_PROTEIN_RECEP_F1_2"/>
    <property type="match status" value="1"/>
</dbReference>
<evidence type="ECO:0000256" key="4">
    <source>
        <dbReference type="ARBA" id="ARBA00023040"/>
    </source>
</evidence>
<reference evidence="11 12" key="1">
    <citation type="journal article" date="2007" name="Science">
        <title>Sea anemone genome reveals ancestral eumetazoan gene repertoire and genomic organization.</title>
        <authorList>
            <person name="Putnam N.H."/>
            <person name="Srivastava M."/>
            <person name="Hellsten U."/>
            <person name="Dirks B."/>
            <person name="Chapman J."/>
            <person name="Salamov A."/>
            <person name="Terry A."/>
            <person name="Shapiro H."/>
            <person name="Lindquist E."/>
            <person name="Kapitonov V.V."/>
            <person name="Jurka J."/>
            <person name="Genikhovich G."/>
            <person name="Grigoriev I.V."/>
            <person name="Lucas S.M."/>
            <person name="Steele R.E."/>
            <person name="Finnerty J.R."/>
            <person name="Technau U."/>
            <person name="Martindale M.Q."/>
            <person name="Rokhsar D.S."/>
        </authorList>
    </citation>
    <scope>NUCLEOTIDE SEQUENCE [LARGE SCALE GENOMIC DNA]</scope>
    <source>
        <strain evidence="12">CH2 X CH6</strain>
    </source>
</reference>
<keyword evidence="12" id="KW-1185">Reference proteome</keyword>
<dbReference type="GO" id="GO:0016020">
    <property type="term" value="C:membrane"/>
    <property type="evidence" value="ECO:0007669"/>
    <property type="project" value="UniProtKB-SubCell"/>
</dbReference>
<dbReference type="AlphaFoldDB" id="A7T2P7"/>
<feature type="transmembrane region" description="Helical" evidence="9">
    <location>
        <begin position="28"/>
        <end position="49"/>
    </location>
</feature>
<evidence type="ECO:0000256" key="8">
    <source>
        <dbReference type="RuleBase" id="RU000688"/>
    </source>
</evidence>
<dbReference type="Gene3D" id="1.20.1070.10">
    <property type="entry name" value="Rhodopsin 7-helix transmembrane proteins"/>
    <property type="match status" value="1"/>
</dbReference>
<keyword evidence="2 8" id="KW-0812">Transmembrane</keyword>
<dbReference type="OMA" id="WICAMAM"/>
<dbReference type="Proteomes" id="UP000001593">
    <property type="component" value="Unassembled WGS sequence"/>
</dbReference>
<dbReference type="STRING" id="45351.A7T2P7"/>
<evidence type="ECO:0000313" key="11">
    <source>
        <dbReference type="EMBL" id="EDO29774.1"/>
    </source>
</evidence>
<evidence type="ECO:0000259" key="10">
    <source>
        <dbReference type="PROSITE" id="PS50262"/>
    </source>
</evidence>
<dbReference type="PANTHER" id="PTHR45695:SF9">
    <property type="entry name" value="LEUCOKININ RECEPTOR"/>
    <property type="match status" value="1"/>
</dbReference>
<dbReference type="InterPro" id="IPR000276">
    <property type="entry name" value="GPCR_Rhodpsn"/>
</dbReference>
<dbReference type="CDD" id="cd00637">
    <property type="entry name" value="7tm_classA_rhodopsin-like"/>
    <property type="match status" value="1"/>
</dbReference>
<dbReference type="SUPFAM" id="SSF81321">
    <property type="entry name" value="Family A G protein-coupled receptor-like"/>
    <property type="match status" value="1"/>
</dbReference>
<evidence type="ECO:0000256" key="6">
    <source>
        <dbReference type="ARBA" id="ARBA00023170"/>
    </source>
</evidence>
<keyword evidence="7 8" id="KW-0807">Transducer</keyword>
<keyword evidence="5 9" id="KW-0472">Membrane</keyword>
<feature type="transmembrane region" description="Helical" evidence="9">
    <location>
        <begin position="146"/>
        <end position="164"/>
    </location>
</feature>
<comment type="subcellular location">
    <subcellularLocation>
        <location evidence="1">Membrane</location>
        <topology evidence="1">Multi-pass membrane protein</topology>
    </subcellularLocation>
</comment>
<sequence length="314" mass="36158">MNSSNGTPSGDESCLDDDSSTAKIVQTIAYCVMVVLALGGNILLVSVVWTQRKLRTTTNFLISNMALSDLLVPVLAMPRTIVEIHYGFRRWLVTGTAGLALCKLVYFFQDVSMAVSVLSLSFITIERFYAVVFPRVKTPIRGRARGVILSIWICAMAMHSPYFYTFRLVEYQQMSYCVLVWPHNALLASRAFFLTMIIILYFIPLTLITVLQWVIVRRIRNQLLPKFTSSFRHRKRAKRNSDIVRFTLAVIVLFFLCWSPTVVFSFLVLFGPPGLCMKHFRFTSQFLVQSNSAMNFFIYFIYNESYRSIIRELF</sequence>
<dbReference type="SMART" id="SM01381">
    <property type="entry name" value="7TM_GPCR_Srsx"/>
    <property type="match status" value="1"/>
</dbReference>
<dbReference type="HOGENOM" id="CLU_009579_6_0_1"/>
<evidence type="ECO:0000313" key="12">
    <source>
        <dbReference type="Proteomes" id="UP000001593"/>
    </source>
</evidence>
<organism evidence="11 12">
    <name type="scientific">Nematostella vectensis</name>
    <name type="common">Starlet sea anemone</name>
    <dbReference type="NCBI Taxonomy" id="45351"/>
    <lineage>
        <taxon>Eukaryota</taxon>
        <taxon>Metazoa</taxon>
        <taxon>Cnidaria</taxon>
        <taxon>Anthozoa</taxon>
        <taxon>Hexacorallia</taxon>
        <taxon>Actiniaria</taxon>
        <taxon>Edwardsiidae</taxon>
        <taxon>Nematostella</taxon>
    </lineage>
</organism>
<keyword evidence="4 8" id="KW-0297">G-protein coupled receptor</keyword>
<feature type="transmembrane region" description="Helical" evidence="9">
    <location>
        <begin position="61"/>
        <end position="78"/>
    </location>
</feature>
<protein>
    <recommendedName>
        <fullName evidence="10">G-protein coupled receptors family 1 profile domain-containing protein</fullName>
    </recommendedName>
</protein>
<dbReference type="PANTHER" id="PTHR45695">
    <property type="entry name" value="LEUCOKININ RECEPTOR-RELATED"/>
    <property type="match status" value="1"/>
</dbReference>
<evidence type="ECO:0000256" key="5">
    <source>
        <dbReference type="ARBA" id="ARBA00023136"/>
    </source>
</evidence>
<keyword evidence="6 8" id="KW-0675">Receptor</keyword>
<feature type="transmembrane region" description="Helical" evidence="9">
    <location>
        <begin position="243"/>
        <end position="270"/>
    </location>
</feature>
<evidence type="ECO:0000256" key="9">
    <source>
        <dbReference type="SAM" id="Phobius"/>
    </source>
</evidence>
<keyword evidence="3 9" id="KW-1133">Transmembrane helix</keyword>
<evidence type="ECO:0000256" key="2">
    <source>
        <dbReference type="ARBA" id="ARBA00022692"/>
    </source>
</evidence>
<feature type="transmembrane region" description="Helical" evidence="9">
    <location>
        <begin position="282"/>
        <end position="302"/>
    </location>
</feature>
<dbReference type="eggNOG" id="KOG3656">
    <property type="taxonomic scope" value="Eukaryota"/>
</dbReference>
<name>A7T2P7_NEMVE</name>
<dbReference type="PhylomeDB" id="A7T2P7"/>
<evidence type="ECO:0000256" key="7">
    <source>
        <dbReference type="ARBA" id="ARBA00023224"/>
    </source>
</evidence>
<feature type="transmembrane region" description="Helical" evidence="9">
    <location>
        <begin position="191"/>
        <end position="216"/>
    </location>
</feature>
<proteinExistence type="inferred from homology"/>
<feature type="domain" description="G-protein coupled receptors family 1 profile" evidence="10">
    <location>
        <begin position="40"/>
        <end position="299"/>
    </location>
</feature>
<comment type="similarity">
    <text evidence="8">Belongs to the G-protein coupled receptor 1 family.</text>
</comment>
<dbReference type="EMBL" id="DS470293">
    <property type="protein sequence ID" value="EDO29774.1"/>
    <property type="molecule type" value="Genomic_DNA"/>
</dbReference>
<gene>
    <name evidence="11" type="ORF">NEMVEDRAFT_v1g195617</name>
</gene>
<dbReference type="OrthoDB" id="10037617at2759"/>
<evidence type="ECO:0000256" key="3">
    <source>
        <dbReference type="ARBA" id="ARBA00022989"/>
    </source>
</evidence>
<accession>A7T2P7</accession>
<evidence type="ECO:0000256" key="1">
    <source>
        <dbReference type="ARBA" id="ARBA00004141"/>
    </source>
</evidence>
<dbReference type="GO" id="GO:0004930">
    <property type="term" value="F:G protein-coupled receptor activity"/>
    <property type="evidence" value="ECO:0007669"/>
    <property type="project" value="UniProtKB-KW"/>
</dbReference>
<dbReference type="PRINTS" id="PR00237">
    <property type="entry name" value="GPCRRHODOPSN"/>
</dbReference>
<dbReference type="InterPro" id="IPR017452">
    <property type="entry name" value="GPCR_Rhodpsn_7TM"/>
</dbReference>
<feature type="transmembrane region" description="Helical" evidence="9">
    <location>
        <begin position="114"/>
        <end position="134"/>
    </location>
</feature>
<dbReference type="PROSITE" id="PS00237">
    <property type="entry name" value="G_PROTEIN_RECEP_F1_1"/>
    <property type="match status" value="1"/>
</dbReference>
<dbReference type="InParanoid" id="A7T2P7"/>
<feature type="non-terminal residue" evidence="11">
    <location>
        <position position="314"/>
    </location>
</feature>
<dbReference type="FunCoup" id="A7T2P7">
    <property type="interactions" value="188"/>
</dbReference>